<feature type="domain" description="LiaF transmembrane" evidence="2">
    <location>
        <begin position="9"/>
        <end position="96"/>
    </location>
</feature>
<protein>
    <recommendedName>
        <fullName evidence="2">LiaF transmembrane domain-containing protein</fullName>
    </recommendedName>
</protein>
<keyword evidence="4" id="KW-1185">Reference proteome</keyword>
<feature type="transmembrane region" description="Helical" evidence="1">
    <location>
        <begin position="54"/>
        <end position="86"/>
    </location>
</feature>
<feature type="transmembrane region" description="Helical" evidence="1">
    <location>
        <begin position="6"/>
        <end position="23"/>
    </location>
</feature>
<keyword evidence="1" id="KW-0472">Membrane</keyword>
<keyword evidence="1" id="KW-0812">Transmembrane</keyword>
<gene>
    <name evidence="3" type="ORF">ACFSUF_22350</name>
</gene>
<evidence type="ECO:0000256" key="1">
    <source>
        <dbReference type="SAM" id="Phobius"/>
    </source>
</evidence>
<dbReference type="Proteomes" id="UP001597541">
    <property type="component" value="Unassembled WGS sequence"/>
</dbReference>
<dbReference type="EMBL" id="JBHUME010000016">
    <property type="protein sequence ID" value="MFD2615165.1"/>
    <property type="molecule type" value="Genomic_DNA"/>
</dbReference>
<proteinExistence type="predicted"/>
<sequence length="97" mass="10136">MRLNGKNGFAVILIVLGAMIVLGKLGIISGLFGLLIPAAMVALGYIGIKNGSRFFGWALAIIGLLVLLGKLSGILWIVFAAGFIVYGVSMLKKSSRA</sequence>
<dbReference type="InterPro" id="IPR054331">
    <property type="entry name" value="LiaF_TM"/>
</dbReference>
<dbReference type="RefSeq" id="WP_377606804.1">
    <property type="nucleotide sequence ID" value="NZ_JBHUME010000016.1"/>
</dbReference>
<comment type="caution">
    <text evidence="3">The sequence shown here is derived from an EMBL/GenBank/DDBJ whole genome shotgun (WGS) entry which is preliminary data.</text>
</comment>
<evidence type="ECO:0000313" key="4">
    <source>
        <dbReference type="Proteomes" id="UP001597541"/>
    </source>
</evidence>
<accession>A0ABW5PIP2</accession>
<organism evidence="3 4">
    <name type="scientific">Paenibacillus gansuensis</name>
    <dbReference type="NCBI Taxonomy" id="306542"/>
    <lineage>
        <taxon>Bacteria</taxon>
        <taxon>Bacillati</taxon>
        <taxon>Bacillota</taxon>
        <taxon>Bacilli</taxon>
        <taxon>Bacillales</taxon>
        <taxon>Paenibacillaceae</taxon>
        <taxon>Paenibacillus</taxon>
    </lineage>
</organism>
<dbReference type="Pfam" id="PF22570">
    <property type="entry name" value="LiaF-TM"/>
    <property type="match status" value="1"/>
</dbReference>
<reference evidence="4" key="1">
    <citation type="journal article" date="2019" name="Int. J. Syst. Evol. Microbiol.">
        <title>The Global Catalogue of Microorganisms (GCM) 10K type strain sequencing project: providing services to taxonomists for standard genome sequencing and annotation.</title>
        <authorList>
            <consortium name="The Broad Institute Genomics Platform"/>
            <consortium name="The Broad Institute Genome Sequencing Center for Infectious Disease"/>
            <person name="Wu L."/>
            <person name="Ma J."/>
        </authorList>
    </citation>
    <scope>NUCLEOTIDE SEQUENCE [LARGE SCALE GENOMIC DNA]</scope>
    <source>
        <strain evidence="4">KCTC 3950</strain>
    </source>
</reference>
<evidence type="ECO:0000259" key="2">
    <source>
        <dbReference type="Pfam" id="PF22570"/>
    </source>
</evidence>
<keyword evidence="1" id="KW-1133">Transmembrane helix</keyword>
<evidence type="ECO:0000313" key="3">
    <source>
        <dbReference type="EMBL" id="MFD2615165.1"/>
    </source>
</evidence>
<name>A0ABW5PIP2_9BACL</name>